<dbReference type="Proteomes" id="UP000199064">
    <property type="component" value="Unassembled WGS sequence"/>
</dbReference>
<dbReference type="CDD" id="cd13665">
    <property type="entry name" value="PBP2_TRAP_Dctp3_4"/>
    <property type="match status" value="1"/>
</dbReference>
<dbReference type="Pfam" id="PF03480">
    <property type="entry name" value="DctP"/>
    <property type="match status" value="1"/>
</dbReference>
<evidence type="ECO:0000256" key="1">
    <source>
        <dbReference type="ARBA" id="ARBA00022729"/>
    </source>
</evidence>
<evidence type="ECO:0000313" key="3">
    <source>
        <dbReference type="EMBL" id="SEB54288.1"/>
    </source>
</evidence>
<dbReference type="InterPro" id="IPR018389">
    <property type="entry name" value="DctP_fam"/>
</dbReference>
<feature type="signal peptide" evidence="2">
    <location>
        <begin position="1"/>
        <end position="29"/>
    </location>
</feature>
<dbReference type="AlphaFoldDB" id="A0A1H4K8C9"/>
<accession>A0A1H4K8C9</accession>
<organism evidence="3 4">
    <name type="scientific">Nitratireductor aquibiodomus</name>
    <dbReference type="NCBI Taxonomy" id="204799"/>
    <lineage>
        <taxon>Bacteria</taxon>
        <taxon>Pseudomonadati</taxon>
        <taxon>Pseudomonadota</taxon>
        <taxon>Alphaproteobacteria</taxon>
        <taxon>Hyphomicrobiales</taxon>
        <taxon>Phyllobacteriaceae</taxon>
        <taxon>Nitratireductor</taxon>
    </lineage>
</organism>
<gene>
    <name evidence="3" type="ORF">SAMN05216452_2013</name>
</gene>
<keyword evidence="1 2" id="KW-0732">Signal</keyword>
<dbReference type="Gene3D" id="3.40.190.170">
    <property type="entry name" value="Bacterial extracellular solute-binding protein, family 7"/>
    <property type="match status" value="1"/>
</dbReference>
<dbReference type="GO" id="GO:0055085">
    <property type="term" value="P:transmembrane transport"/>
    <property type="evidence" value="ECO:0007669"/>
    <property type="project" value="InterPro"/>
</dbReference>
<dbReference type="NCBIfam" id="NF037995">
    <property type="entry name" value="TRAP_S1"/>
    <property type="match status" value="1"/>
</dbReference>
<reference evidence="4" key="1">
    <citation type="submission" date="2016-10" db="EMBL/GenBank/DDBJ databases">
        <authorList>
            <person name="Varghese N."/>
            <person name="Submissions S."/>
        </authorList>
    </citation>
    <scope>NUCLEOTIDE SEQUENCE [LARGE SCALE GENOMIC DNA]</scope>
    <source>
        <strain evidence="4">ES.061</strain>
    </source>
</reference>
<dbReference type="EMBL" id="FNSL01000001">
    <property type="protein sequence ID" value="SEB54288.1"/>
    <property type="molecule type" value="Genomic_DNA"/>
</dbReference>
<sequence length="346" mass="37230">MGGATMTRMIKTLVSASILSTAMSFGAMAQETVLRMSNWLPPSHPIVRDMMIPWAEKLKEASDGRIEVQILDAPLGPPPAHFDLAANGAVDLTFGVHGYTPGRFTLTEIAEMPFLADTSESLSVAFWRVYESDLAQAEEHRGTKVLGVFGHGPGLLLTKGKSVSPLSDLSGAKIRVAGNITNKLAEAMDMVSIQAPSPQSYEILSGGIADGIFFPVESVPFFKLETLVDKALRVPGGLYNVSFFFVMNKAKFDSLSDEDKAAIEEVSGEAFSRMAGQAWDAADAAGMEVIGSTVDFHDATEEELATLREKTQPMFDDLAKAYEAKGVDFEVVLGKLKDEIKAVAAE</sequence>
<proteinExistence type="predicted"/>
<dbReference type="PANTHER" id="PTHR33376:SF15">
    <property type="entry name" value="BLL6794 PROTEIN"/>
    <property type="match status" value="1"/>
</dbReference>
<dbReference type="PANTHER" id="PTHR33376">
    <property type="match status" value="1"/>
</dbReference>
<feature type="chain" id="PRO_5011604532" evidence="2">
    <location>
        <begin position="30"/>
        <end position="346"/>
    </location>
</feature>
<protein>
    <submittedName>
        <fullName evidence="3">TRAP-type C4-dicarboxylate transport system, substrate-binding protein</fullName>
    </submittedName>
</protein>
<dbReference type="InterPro" id="IPR038404">
    <property type="entry name" value="TRAP_DctP_sf"/>
</dbReference>
<evidence type="ECO:0000313" key="4">
    <source>
        <dbReference type="Proteomes" id="UP000199064"/>
    </source>
</evidence>
<keyword evidence="4" id="KW-1185">Reference proteome</keyword>
<name>A0A1H4K8C9_9HYPH</name>
<evidence type="ECO:0000256" key="2">
    <source>
        <dbReference type="SAM" id="SignalP"/>
    </source>
</evidence>